<keyword evidence="4" id="KW-0413">Isomerase</keyword>
<dbReference type="OrthoDB" id="18193at2759"/>
<name>A0A9P8V0E6_9PEZI</name>
<keyword evidence="2" id="KW-0812">Transmembrane</keyword>
<dbReference type="EMBL" id="JAGSXJ010000045">
    <property type="protein sequence ID" value="KAH6662618.1"/>
    <property type="molecule type" value="Genomic_DNA"/>
</dbReference>
<organism evidence="4 5">
    <name type="scientific">Plectosphaerella plurivora</name>
    <dbReference type="NCBI Taxonomy" id="936078"/>
    <lineage>
        <taxon>Eukaryota</taxon>
        <taxon>Fungi</taxon>
        <taxon>Dikarya</taxon>
        <taxon>Ascomycota</taxon>
        <taxon>Pezizomycotina</taxon>
        <taxon>Sordariomycetes</taxon>
        <taxon>Hypocreomycetidae</taxon>
        <taxon>Glomerellales</taxon>
        <taxon>Plectosphaerellaceae</taxon>
        <taxon>Plectosphaerella</taxon>
    </lineage>
</organism>
<proteinExistence type="predicted"/>
<dbReference type="SUPFAM" id="SSF54626">
    <property type="entry name" value="Chalcone isomerase"/>
    <property type="match status" value="1"/>
</dbReference>
<dbReference type="PANTHER" id="PTHR47284">
    <property type="entry name" value="FATTY-ACID-BINDING PROTEIN 2"/>
    <property type="match status" value="1"/>
</dbReference>
<reference evidence="4" key="1">
    <citation type="journal article" date="2021" name="Nat. Commun.">
        <title>Genetic determinants of endophytism in the Arabidopsis root mycobiome.</title>
        <authorList>
            <person name="Mesny F."/>
            <person name="Miyauchi S."/>
            <person name="Thiergart T."/>
            <person name="Pickel B."/>
            <person name="Atanasova L."/>
            <person name="Karlsson M."/>
            <person name="Huettel B."/>
            <person name="Barry K.W."/>
            <person name="Haridas S."/>
            <person name="Chen C."/>
            <person name="Bauer D."/>
            <person name="Andreopoulos W."/>
            <person name="Pangilinan J."/>
            <person name="LaButti K."/>
            <person name="Riley R."/>
            <person name="Lipzen A."/>
            <person name="Clum A."/>
            <person name="Drula E."/>
            <person name="Henrissat B."/>
            <person name="Kohler A."/>
            <person name="Grigoriev I.V."/>
            <person name="Martin F.M."/>
            <person name="Hacquard S."/>
        </authorList>
    </citation>
    <scope>NUCLEOTIDE SEQUENCE</scope>
    <source>
        <strain evidence="4">MPI-SDFR-AT-0117</strain>
    </source>
</reference>
<dbReference type="Proteomes" id="UP000770015">
    <property type="component" value="Unassembled WGS sequence"/>
</dbReference>
<evidence type="ECO:0000256" key="2">
    <source>
        <dbReference type="SAM" id="Phobius"/>
    </source>
</evidence>
<dbReference type="Pfam" id="PF16035">
    <property type="entry name" value="Chalcone_2"/>
    <property type="match status" value="1"/>
</dbReference>
<dbReference type="InterPro" id="IPR036298">
    <property type="entry name" value="Chalcone_isomerase_sf"/>
</dbReference>
<dbReference type="PANTHER" id="PTHR47284:SF3">
    <property type="entry name" value="FATTY-ACID-BINDING PROTEIN 2"/>
    <property type="match status" value="1"/>
</dbReference>
<sequence>MFKPSTLRSLPRGVRASRAPQAASRRTFATSRPLGSRPHERFDINSLSRNRNDYDRDRTYFLAAGALAGFIGIAFTGTKLYQTIQAQNKKKGAGENSSSLQLDSAAPAEQFVTEAGAKRKVVIHDKDGQELVPTGNKTVPEFPRLLELDPSEPVNEKHSDPLTATIVDPSGVEYTLVGVGTRTVTIFGIQVYVVGYYIATADVAKLQKHLVKKVNPIATTLVPGERDDLRKALLDPKESEEEWTALLHDLRCRSAFRIIPVRNTDFHHLRDGFVRAITARSSLDKKAYGDDAFGEAMVQFRAIFNRGKIPAHKEMIMARDATGALEVLYSEGGKRKTLGRVEDERVSRLLWLNWLAGSNVASAEAQASIINGVMEFVERPVGTVAAQVV</sequence>
<protein>
    <submittedName>
        <fullName evidence="4">Chalcone-flavanone isomerase</fullName>
    </submittedName>
</protein>
<dbReference type="Gene3D" id="3.50.70.10">
    <property type="match status" value="1"/>
</dbReference>
<dbReference type="InterPro" id="IPR016088">
    <property type="entry name" value="Chalcone_isomerase_3-sand"/>
</dbReference>
<feature type="domain" description="Chalcone isomerase" evidence="3">
    <location>
        <begin position="173"/>
        <end position="370"/>
    </location>
</feature>
<keyword evidence="2" id="KW-1133">Transmembrane helix</keyword>
<dbReference type="AlphaFoldDB" id="A0A9P8V0E6"/>
<comment type="caution">
    <text evidence="4">The sequence shown here is derived from an EMBL/GenBank/DDBJ whole genome shotgun (WGS) entry which is preliminary data.</text>
</comment>
<evidence type="ECO:0000259" key="3">
    <source>
        <dbReference type="Pfam" id="PF16035"/>
    </source>
</evidence>
<evidence type="ECO:0000313" key="4">
    <source>
        <dbReference type="EMBL" id="KAH6662618.1"/>
    </source>
</evidence>
<dbReference type="GO" id="GO:0016872">
    <property type="term" value="F:intramolecular lyase activity"/>
    <property type="evidence" value="ECO:0007669"/>
    <property type="project" value="InterPro"/>
</dbReference>
<evidence type="ECO:0000256" key="1">
    <source>
        <dbReference type="SAM" id="MobiDB-lite"/>
    </source>
</evidence>
<feature type="transmembrane region" description="Helical" evidence="2">
    <location>
        <begin position="59"/>
        <end position="81"/>
    </location>
</feature>
<feature type="compositionally biased region" description="Low complexity" evidence="1">
    <location>
        <begin position="16"/>
        <end position="26"/>
    </location>
</feature>
<feature type="region of interest" description="Disordered" evidence="1">
    <location>
        <begin position="1"/>
        <end position="41"/>
    </location>
</feature>
<gene>
    <name evidence="4" type="ORF">F5X68DRAFT_218422</name>
</gene>
<keyword evidence="2" id="KW-0472">Membrane</keyword>
<accession>A0A9P8V0E6</accession>
<keyword evidence="5" id="KW-1185">Reference proteome</keyword>
<dbReference type="InterPro" id="IPR016087">
    <property type="entry name" value="Chalcone_isomerase"/>
</dbReference>
<evidence type="ECO:0000313" key="5">
    <source>
        <dbReference type="Proteomes" id="UP000770015"/>
    </source>
</evidence>